<dbReference type="AlphaFoldDB" id="A0A438EWG1"/>
<proteinExistence type="predicted"/>
<protein>
    <submittedName>
        <fullName evidence="1">Uncharacterized protein</fullName>
    </submittedName>
</protein>
<dbReference type="PANTHER" id="PTHR47122">
    <property type="entry name" value="MYB-LIKE DNA-BINDING DOMAIN CONTAINING PROTEIN, EXPRESSED"/>
    <property type="match status" value="1"/>
</dbReference>
<dbReference type="EMBL" id="QGNW01001175">
    <property type="protein sequence ID" value="RVW52061.1"/>
    <property type="molecule type" value="Genomic_DNA"/>
</dbReference>
<dbReference type="PANTHER" id="PTHR47122:SF4">
    <property type="entry name" value="TRF-LIKE 3"/>
    <property type="match status" value="1"/>
</dbReference>
<accession>A0A438EWG1</accession>
<comment type="caution">
    <text evidence="1">The sequence shown here is derived from an EMBL/GenBank/DDBJ whole genome shotgun (WGS) entry which is preliminary data.</text>
</comment>
<evidence type="ECO:0000313" key="1">
    <source>
        <dbReference type="EMBL" id="RVW52061.1"/>
    </source>
</evidence>
<dbReference type="Proteomes" id="UP000288805">
    <property type="component" value="Unassembled WGS sequence"/>
</dbReference>
<reference evidence="1 2" key="1">
    <citation type="journal article" date="2018" name="PLoS Genet.">
        <title>Population sequencing reveals clonal diversity and ancestral inbreeding in the grapevine cultivar Chardonnay.</title>
        <authorList>
            <person name="Roach M.J."/>
            <person name="Johnson D.L."/>
            <person name="Bohlmann J."/>
            <person name="van Vuuren H.J."/>
            <person name="Jones S.J."/>
            <person name="Pretorius I.S."/>
            <person name="Schmidt S.A."/>
            <person name="Borneman A.R."/>
        </authorList>
    </citation>
    <scope>NUCLEOTIDE SEQUENCE [LARGE SCALE GENOMIC DNA]</scope>
    <source>
        <strain evidence="2">cv. Chardonnay</strain>
        <tissue evidence="1">Leaf</tissue>
    </source>
</reference>
<gene>
    <name evidence="1" type="ORF">CK203_079594</name>
</gene>
<sequence length="139" mass="15589">MSLLNFALMLKDVGSALFLFPILYDFGLLFSGLRNFSARSIQCESCEINWYGIQARLVGNHKYAVWVDGRLQQVDGDGRLVPATDDEVMEVEDLLEEFKIEMPFVADTGQTVECTSKEEFPSGNPHLECSEASLFLIQA</sequence>
<name>A0A438EWG1_VITVI</name>
<evidence type="ECO:0000313" key="2">
    <source>
        <dbReference type="Proteomes" id="UP000288805"/>
    </source>
</evidence>
<organism evidence="1 2">
    <name type="scientific">Vitis vinifera</name>
    <name type="common">Grape</name>
    <dbReference type="NCBI Taxonomy" id="29760"/>
    <lineage>
        <taxon>Eukaryota</taxon>
        <taxon>Viridiplantae</taxon>
        <taxon>Streptophyta</taxon>
        <taxon>Embryophyta</taxon>
        <taxon>Tracheophyta</taxon>
        <taxon>Spermatophyta</taxon>
        <taxon>Magnoliopsida</taxon>
        <taxon>eudicotyledons</taxon>
        <taxon>Gunneridae</taxon>
        <taxon>Pentapetalae</taxon>
        <taxon>rosids</taxon>
        <taxon>Vitales</taxon>
        <taxon>Vitaceae</taxon>
        <taxon>Viteae</taxon>
        <taxon>Vitis</taxon>
    </lineage>
</organism>